<dbReference type="Proteomes" id="UP000887540">
    <property type="component" value="Unplaced"/>
</dbReference>
<feature type="region of interest" description="Disordered" evidence="6">
    <location>
        <begin position="1"/>
        <end position="41"/>
    </location>
</feature>
<dbReference type="FunFam" id="2.40.240.130:FF:000001">
    <property type="entry name" value="Segment polarity protein dishevelled homolog DVL-1"/>
    <property type="match status" value="1"/>
</dbReference>
<dbReference type="PANTHER" id="PTHR10878:SF25">
    <property type="entry name" value="SEGMENT POLARITY PROTEIN DISHEVELLED"/>
    <property type="match status" value="1"/>
</dbReference>
<comment type="subcellular location">
    <subcellularLocation>
        <location evidence="1">Cytoplasm</location>
    </subcellularLocation>
</comment>
<accession>A0A914DP08</accession>
<evidence type="ECO:0000256" key="5">
    <source>
        <dbReference type="PROSITE-ProRule" id="PRU00069"/>
    </source>
</evidence>
<dbReference type="InterPro" id="IPR038207">
    <property type="entry name" value="DIX_dom_sf"/>
</dbReference>
<evidence type="ECO:0000256" key="3">
    <source>
        <dbReference type="ARBA" id="ARBA00022490"/>
    </source>
</evidence>
<evidence type="ECO:0000313" key="9">
    <source>
        <dbReference type="WBParaSite" id="ACRNAN_scaffold325.g12401.t1"/>
    </source>
</evidence>
<dbReference type="Gene3D" id="2.40.240.130">
    <property type="match status" value="1"/>
</dbReference>
<dbReference type="GO" id="GO:0005109">
    <property type="term" value="F:frizzled binding"/>
    <property type="evidence" value="ECO:0007669"/>
    <property type="project" value="TreeGrafter"/>
</dbReference>
<organism evidence="8 9">
    <name type="scientific">Acrobeloides nanus</name>
    <dbReference type="NCBI Taxonomy" id="290746"/>
    <lineage>
        <taxon>Eukaryota</taxon>
        <taxon>Metazoa</taxon>
        <taxon>Ecdysozoa</taxon>
        <taxon>Nematoda</taxon>
        <taxon>Chromadorea</taxon>
        <taxon>Rhabditida</taxon>
        <taxon>Tylenchina</taxon>
        <taxon>Cephalobomorpha</taxon>
        <taxon>Cephaloboidea</taxon>
        <taxon>Cephalobidae</taxon>
        <taxon>Acrobeloides</taxon>
    </lineage>
</organism>
<protein>
    <submittedName>
        <fullName evidence="9">DIX domain-containing protein</fullName>
    </submittedName>
</protein>
<dbReference type="InterPro" id="IPR001158">
    <property type="entry name" value="DIX"/>
</dbReference>
<evidence type="ECO:0000256" key="6">
    <source>
        <dbReference type="SAM" id="MobiDB-lite"/>
    </source>
</evidence>
<dbReference type="GO" id="GO:0005829">
    <property type="term" value="C:cytosol"/>
    <property type="evidence" value="ECO:0007669"/>
    <property type="project" value="TreeGrafter"/>
</dbReference>
<dbReference type="InterPro" id="IPR015506">
    <property type="entry name" value="Dsh/Dvl-rel"/>
</dbReference>
<dbReference type="PROSITE" id="PS50841">
    <property type="entry name" value="DIX"/>
    <property type="match status" value="1"/>
</dbReference>
<keyword evidence="3" id="KW-0963">Cytoplasm</keyword>
<keyword evidence="8" id="KW-1185">Reference proteome</keyword>
<keyword evidence="2" id="KW-0217">Developmental protein</keyword>
<dbReference type="SMART" id="SM00021">
    <property type="entry name" value="DAX"/>
    <property type="match status" value="1"/>
</dbReference>
<evidence type="ECO:0000259" key="7">
    <source>
        <dbReference type="PROSITE" id="PS50841"/>
    </source>
</evidence>
<evidence type="ECO:0000256" key="4">
    <source>
        <dbReference type="ARBA" id="ARBA00022687"/>
    </source>
</evidence>
<evidence type="ECO:0000256" key="2">
    <source>
        <dbReference type="ARBA" id="ARBA00022473"/>
    </source>
</evidence>
<evidence type="ECO:0000313" key="8">
    <source>
        <dbReference type="Proteomes" id="UP000887540"/>
    </source>
</evidence>
<feature type="domain" description="DIX" evidence="7">
    <location>
        <begin position="68"/>
        <end position="150"/>
    </location>
</feature>
<proteinExistence type="predicted"/>
<name>A0A914DP08_9BILA</name>
<dbReference type="Pfam" id="PF00778">
    <property type="entry name" value="DIX"/>
    <property type="match status" value="1"/>
</dbReference>
<dbReference type="SUPFAM" id="SSF54236">
    <property type="entry name" value="Ubiquitin-like"/>
    <property type="match status" value="1"/>
</dbReference>
<dbReference type="WBParaSite" id="ACRNAN_scaffold325.g12401.t1">
    <property type="protein sequence ID" value="ACRNAN_scaffold325.g12401.t1"/>
    <property type="gene ID" value="ACRNAN_scaffold325.g12401"/>
</dbReference>
<dbReference type="PANTHER" id="PTHR10878">
    <property type="entry name" value="SEGMENT POLARITY PROTEIN DISHEVELLED"/>
    <property type="match status" value="1"/>
</dbReference>
<evidence type="ECO:0000256" key="1">
    <source>
        <dbReference type="ARBA" id="ARBA00004496"/>
    </source>
</evidence>
<keyword evidence="4 5" id="KW-0879">Wnt signaling pathway</keyword>
<reference evidence="9" key="1">
    <citation type="submission" date="2022-11" db="UniProtKB">
        <authorList>
            <consortium name="WormBaseParasite"/>
        </authorList>
    </citation>
    <scope>IDENTIFICATION</scope>
</reference>
<dbReference type="AlphaFoldDB" id="A0A914DP08"/>
<dbReference type="InterPro" id="IPR029071">
    <property type="entry name" value="Ubiquitin-like_domsf"/>
</dbReference>
<sequence>MSDEVGDSSTVADTIIEGTSRLNLKEGSATPSSSYKNGFNGDSCDIDMRSDISTSNSQKAGSSASGSALNTKVYYHIDDEPTPYCTEVPIPPDKITLGDFKRVLNRSNFKFYCKAIDPEVGGEVKAELRDDSQILQRSSNGQFELFLLTAEGSSHSDGGTTVFSKNMRYMVPGPAPSSLYPVPNFHHYGQQQFSAYNTGGL</sequence>
<dbReference type="GO" id="GO:0060070">
    <property type="term" value="P:canonical Wnt signaling pathway"/>
    <property type="evidence" value="ECO:0007669"/>
    <property type="project" value="TreeGrafter"/>
</dbReference>